<evidence type="ECO:0000313" key="2">
    <source>
        <dbReference type="Proteomes" id="UP001164693"/>
    </source>
</evidence>
<organism evidence="1 2">
    <name type="scientific">Jatrophihabitans cynanchi</name>
    <dbReference type="NCBI Taxonomy" id="2944128"/>
    <lineage>
        <taxon>Bacteria</taxon>
        <taxon>Bacillati</taxon>
        <taxon>Actinomycetota</taxon>
        <taxon>Actinomycetes</taxon>
        <taxon>Jatrophihabitantales</taxon>
        <taxon>Jatrophihabitantaceae</taxon>
        <taxon>Jatrophihabitans</taxon>
    </lineage>
</organism>
<dbReference type="NCBIfam" id="TIGR04255">
    <property type="entry name" value="sporadTIGR04255"/>
    <property type="match status" value="1"/>
</dbReference>
<protein>
    <submittedName>
        <fullName evidence="1">TIGR04255 family protein</fullName>
    </submittedName>
</protein>
<reference evidence="1" key="1">
    <citation type="submission" date="2022-05" db="EMBL/GenBank/DDBJ databases">
        <title>Jatrophihabitans sp. SB3-54 whole genome sequence.</title>
        <authorList>
            <person name="Suh M.K."/>
            <person name="Eom M.K."/>
            <person name="Kim J.S."/>
            <person name="Kim H.S."/>
            <person name="Do H.E."/>
            <person name="Shin Y.K."/>
            <person name="Lee J.-S."/>
        </authorList>
    </citation>
    <scope>NUCLEOTIDE SEQUENCE</scope>
    <source>
        <strain evidence="1">SB3-54</strain>
    </source>
</reference>
<dbReference type="EMBL" id="CP097463">
    <property type="protein sequence ID" value="WAX55541.1"/>
    <property type="molecule type" value="Genomic_DNA"/>
</dbReference>
<keyword evidence="2" id="KW-1185">Reference proteome</keyword>
<evidence type="ECO:0000313" key="1">
    <source>
        <dbReference type="EMBL" id="WAX55541.1"/>
    </source>
</evidence>
<accession>A0ABY7JSJ9</accession>
<gene>
    <name evidence="1" type="ORF">M6B22_13425</name>
</gene>
<proteinExistence type="predicted"/>
<dbReference type="Proteomes" id="UP001164693">
    <property type="component" value="Chromosome"/>
</dbReference>
<sequence>MLTLPAPDRRPLPNAALSLVVTQVRFDARADAVSGEVLEALRGRLDEAGHRYTQMDQLSARDLIVGPAGPIAETSAVRKGWRLATPDNRWQLSLLPDSLSVETAQFETFDEMLPRVTAALDALSGVDRPTVVTRVGLRFINQLESPHPLSGIADWRPWLAPALHGALADDTLRDGVVAAEQRMVLAVDDFVRSAVRSGPLVHDGETARYLLDIDSFVEMSELWRTVDLPGLISRLNDVSVSVFQHLLSPRMISYLQGHEGGES</sequence>
<dbReference type="RefSeq" id="WP_269442057.1">
    <property type="nucleotide sequence ID" value="NZ_CP097463.1"/>
</dbReference>
<name>A0ABY7JSJ9_9ACTN</name>
<dbReference type="InterPro" id="IPR026349">
    <property type="entry name" value="CHP04255"/>
</dbReference>